<sequence length="156" mass="17457">MWRTKSNDQGSCGPVVSSAASLGNEHWSKRFTRPLSYSTTILLHTGVMTEPTVTLPLVKPDDAQSKKPAVRKSKFPPRYLWFSGWELSPADFIVFVRGVPGMGPADNDTAPKPKHDVMVYVNAYDTWRLRILKQKGMYKPPALRGALNRVHFAACI</sequence>
<dbReference type="EMBL" id="QPFP01000003">
    <property type="protein sequence ID" value="TEB38016.1"/>
    <property type="molecule type" value="Genomic_DNA"/>
</dbReference>
<dbReference type="AlphaFoldDB" id="A0A4Y7TV13"/>
<gene>
    <name evidence="1" type="ORF">FA13DRAFT_1705067</name>
</gene>
<evidence type="ECO:0000313" key="2">
    <source>
        <dbReference type="Proteomes" id="UP000298030"/>
    </source>
</evidence>
<evidence type="ECO:0000313" key="1">
    <source>
        <dbReference type="EMBL" id="TEB38016.1"/>
    </source>
</evidence>
<dbReference type="OrthoDB" id="2844378at2759"/>
<accession>A0A4Y7TV13</accession>
<reference evidence="1 2" key="1">
    <citation type="journal article" date="2019" name="Nat. Ecol. Evol.">
        <title>Megaphylogeny resolves global patterns of mushroom evolution.</title>
        <authorList>
            <person name="Varga T."/>
            <person name="Krizsan K."/>
            <person name="Foldi C."/>
            <person name="Dima B."/>
            <person name="Sanchez-Garcia M."/>
            <person name="Sanchez-Ramirez S."/>
            <person name="Szollosi G.J."/>
            <person name="Szarkandi J.G."/>
            <person name="Papp V."/>
            <person name="Albert L."/>
            <person name="Andreopoulos W."/>
            <person name="Angelini C."/>
            <person name="Antonin V."/>
            <person name="Barry K.W."/>
            <person name="Bougher N.L."/>
            <person name="Buchanan P."/>
            <person name="Buyck B."/>
            <person name="Bense V."/>
            <person name="Catcheside P."/>
            <person name="Chovatia M."/>
            <person name="Cooper J."/>
            <person name="Damon W."/>
            <person name="Desjardin D."/>
            <person name="Finy P."/>
            <person name="Geml J."/>
            <person name="Haridas S."/>
            <person name="Hughes K."/>
            <person name="Justo A."/>
            <person name="Karasinski D."/>
            <person name="Kautmanova I."/>
            <person name="Kiss B."/>
            <person name="Kocsube S."/>
            <person name="Kotiranta H."/>
            <person name="LaButti K.M."/>
            <person name="Lechner B.E."/>
            <person name="Liimatainen K."/>
            <person name="Lipzen A."/>
            <person name="Lukacs Z."/>
            <person name="Mihaltcheva S."/>
            <person name="Morgado L.N."/>
            <person name="Niskanen T."/>
            <person name="Noordeloos M.E."/>
            <person name="Ohm R.A."/>
            <person name="Ortiz-Santana B."/>
            <person name="Ovrebo C."/>
            <person name="Racz N."/>
            <person name="Riley R."/>
            <person name="Savchenko A."/>
            <person name="Shiryaev A."/>
            <person name="Soop K."/>
            <person name="Spirin V."/>
            <person name="Szebenyi C."/>
            <person name="Tomsovsky M."/>
            <person name="Tulloss R.E."/>
            <person name="Uehling J."/>
            <person name="Grigoriev I.V."/>
            <person name="Vagvolgyi C."/>
            <person name="Papp T."/>
            <person name="Martin F.M."/>
            <person name="Miettinen O."/>
            <person name="Hibbett D.S."/>
            <person name="Nagy L.G."/>
        </authorList>
    </citation>
    <scope>NUCLEOTIDE SEQUENCE [LARGE SCALE GENOMIC DNA]</scope>
    <source>
        <strain evidence="1 2">FP101781</strain>
    </source>
</reference>
<protein>
    <submittedName>
        <fullName evidence="1">Uncharacterized protein</fullName>
    </submittedName>
</protein>
<name>A0A4Y7TV13_COPMI</name>
<dbReference type="Proteomes" id="UP000298030">
    <property type="component" value="Unassembled WGS sequence"/>
</dbReference>
<organism evidence="1 2">
    <name type="scientific">Coprinellus micaceus</name>
    <name type="common">Glistening ink-cap mushroom</name>
    <name type="synonym">Coprinus micaceus</name>
    <dbReference type="NCBI Taxonomy" id="71717"/>
    <lineage>
        <taxon>Eukaryota</taxon>
        <taxon>Fungi</taxon>
        <taxon>Dikarya</taxon>
        <taxon>Basidiomycota</taxon>
        <taxon>Agaricomycotina</taxon>
        <taxon>Agaricomycetes</taxon>
        <taxon>Agaricomycetidae</taxon>
        <taxon>Agaricales</taxon>
        <taxon>Agaricineae</taxon>
        <taxon>Psathyrellaceae</taxon>
        <taxon>Coprinellus</taxon>
    </lineage>
</organism>
<comment type="caution">
    <text evidence="1">The sequence shown here is derived from an EMBL/GenBank/DDBJ whole genome shotgun (WGS) entry which is preliminary data.</text>
</comment>
<keyword evidence="2" id="KW-1185">Reference proteome</keyword>
<proteinExistence type="predicted"/>